<dbReference type="HOGENOM" id="CLU_040088_0_1_9"/>
<dbReference type="STRING" id="749551.HMPREF9555_00182"/>
<dbReference type="NCBIfam" id="TIGR00167">
    <property type="entry name" value="cbbA"/>
    <property type="match status" value="1"/>
</dbReference>
<evidence type="ECO:0000256" key="4">
    <source>
        <dbReference type="ARBA" id="ARBA00005812"/>
    </source>
</evidence>
<dbReference type="CDD" id="cd00947">
    <property type="entry name" value="TBP_aldolase_IIB"/>
    <property type="match status" value="1"/>
</dbReference>
<comment type="caution">
    <text evidence="14">The sequence shown here is derived from an EMBL/GenBank/DDBJ whole genome shotgun (WGS) entry which is preliminary data.</text>
</comment>
<dbReference type="Proteomes" id="UP000004633">
    <property type="component" value="Unassembled WGS sequence"/>
</dbReference>
<dbReference type="Gene3D" id="3.20.20.70">
    <property type="entry name" value="Aldolase class I"/>
    <property type="match status" value="1"/>
</dbReference>
<evidence type="ECO:0000313" key="14">
    <source>
        <dbReference type="EMBL" id="EFW30554.1"/>
    </source>
</evidence>
<organism evidence="14 15">
    <name type="scientific">Selenomonas artemidis F0399</name>
    <dbReference type="NCBI Taxonomy" id="749551"/>
    <lineage>
        <taxon>Bacteria</taxon>
        <taxon>Bacillati</taxon>
        <taxon>Bacillota</taxon>
        <taxon>Negativicutes</taxon>
        <taxon>Selenomonadales</taxon>
        <taxon>Selenomonadaceae</taxon>
        <taxon>Selenomonas</taxon>
    </lineage>
</organism>
<comment type="catalytic activity">
    <reaction evidence="1">
        <text>beta-D-fructose 1,6-bisphosphate = D-glyceraldehyde 3-phosphate + dihydroxyacetone phosphate</text>
        <dbReference type="Rhea" id="RHEA:14729"/>
        <dbReference type="ChEBI" id="CHEBI:32966"/>
        <dbReference type="ChEBI" id="CHEBI:57642"/>
        <dbReference type="ChEBI" id="CHEBI:59776"/>
        <dbReference type="EC" id="4.1.2.13"/>
    </reaction>
</comment>
<sequence>MINYAIMQVSILCFNFLGGNYMPLVGTKEMFKKAYDGGYAIGAFNVNNMEIVQGITDAAGELGSPLILQVSAGARKYARHEYLVHLVRAALEINDIPIALHLDHGADFDICKSCIDGGFTSVMIDGSHLPYDENVALAKRVAEYAHAHGVVVEAELGQLAGIEDDVNVSAEDASYTKPEEVQDFVEKTGVDSLAIAIGTSHGAFKFTPDQCTRNADGVLVPPPLRFDILEEIEKRIPGFPIVLHGASSVIPKYVKIINENGGHMPDAVGIPEDQLRRAAKSSVCKINIDSDLRLAMTAGIREHFKKEPSHFDPRQYLTDGRSYIKELVAHKIKDVLGSDGKAAEIQALLDKK</sequence>
<feature type="binding site" evidence="13">
    <location>
        <position position="201"/>
    </location>
    <ligand>
        <name>Zn(2+)</name>
        <dbReference type="ChEBI" id="CHEBI:29105"/>
        <label>1</label>
        <note>catalytic</note>
    </ligand>
</feature>
<evidence type="ECO:0000256" key="2">
    <source>
        <dbReference type="ARBA" id="ARBA00002181"/>
    </source>
</evidence>
<feature type="binding site" evidence="13">
    <location>
        <position position="104"/>
    </location>
    <ligand>
        <name>Zn(2+)</name>
        <dbReference type="ChEBI" id="CHEBI:29105"/>
        <label>1</label>
        <note>catalytic</note>
    </ligand>
</feature>
<reference evidence="14 15" key="1">
    <citation type="submission" date="2010-08" db="EMBL/GenBank/DDBJ databases">
        <authorList>
            <person name="Weinstock G."/>
            <person name="Sodergren E."/>
            <person name="Clifton S."/>
            <person name="Fulton L."/>
            <person name="Fulton B."/>
            <person name="Courtney L."/>
            <person name="Fronick C."/>
            <person name="Harrison M."/>
            <person name="Strong C."/>
            <person name="Farmer C."/>
            <person name="Delahaunty K."/>
            <person name="Markovic C."/>
            <person name="Hall O."/>
            <person name="Minx P."/>
            <person name="Tomlinson C."/>
            <person name="Mitreva M."/>
            <person name="Hou S."/>
            <person name="Chen J."/>
            <person name="Wollam A."/>
            <person name="Pepin K.H."/>
            <person name="Johnson M."/>
            <person name="Bhonagiri V."/>
            <person name="Zhang X."/>
            <person name="Suruliraj S."/>
            <person name="Warren W."/>
            <person name="Chinwalla A."/>
            <person name="Mardis E.R."/>
            <person name="Wilson R.K."/>
        </authorList>
    </citation>
    <scope>NUCLEOTIDE SEQUENCE [LARGE SCALE GENOMIC DNA]</scope>
    <source>
        <strain evidence="14 15">F0399</strain>
    </source>
</reference>
<dbReference type="FunFam" id="3.20.20.70:FF:000111">
    <property type="entry name" value="Fructose-1,6-bisphosphate aldolase"/>
    <property type="match status" value="1"/>
</dbReference>
<evidence type="ECO:0000256" key="12">
    <source>
        <dbReference type="PIRSR" id="PIRSR001359-1"/>
    </source>
</evidence>
<feature type="binding site" evidence="13">
    <location>
        <position position="155"/>
    </location>
    <ligand>
        <name>Zn(2+)</name>
        <dbReference type="ChEBI" id="CHEBI:29105"/>
        <label>2</label>
    </ligand>
</feature>
<gene>
    <name evidence="14" type="primary">fba</name>
    <name evidence="14" type="ORF">HMPREF9555_00182</name>
</gene>
<protein>
    <recommendedName>
        <fullName evidence="6">Fructose-bisphosphate aldolase</fullName>
        <ecNumber evidence="5">4.1.2.13</ecNumber>
    </recommendedName>
    <alternativeName>
        <fullName evidence="11">Fructose-1,6-bisphosphate aldolase</fullName>
    </alternativeName>
</protein>
<dbReference type="GO" id="GO:0030388">
    <property type="term" value="P:fructose 1,6-bisphosphate metabolic process"/>
    <property type="evidence" value="ECO:0007669"/>
    <property type="project" value="InterPro"/>
</dbReference>
<keyword evidence="7 13" id="KW-0479">Metal-binding</keyword>
<dbReference type="NCBIfam" id="TIGR01859">
    <property type="entry name" value="fruc_bis_ald"/>
    <property type="match status" value="1"/>
</dbReference>
<evidence type="ECO:0000256" key="7">
    <source>
        <dbReference type="ARBA" id="ARBA00022723"/>
    </source>
</evidence>
<comment type="function">
    <text evidence="2">Catalyzes the aldol condensation of dihydroxyacetone phosphate (DHAP or glycerone-phosphate) with glyceraldehyde 3-phosphate (G3P) to form fructose 1,6-bisphosphate (FBP) in gluconeogenesis and the reverse reaction in glycolysis.</text>
</comment>
<dbReference type="InterPro" id="IPR050246">
    <property type="entry name" value="Class_II_FBP_aldolase"/>
</dbReference>
<dbReference type="AlphaFoldDB" id="E7MZP0"/>
<accession>E7MZP0</accession>
<proteinExistence type="inferred from homology"/>
<evidence type="ECO:0000256" key="13">
    <source>
        <dbReference type="PIRSR" id="PIRSR001359-3"/>
    </source>
</evidence>
<evidence type="ECO:0000256" key="11">
    <source>
        <dbReference type="ARBA" id="ARBA00031804"/>
    </source>
</evidence>
<dbReference type="EMBL" id="AECV01000001">
    <property type="protein sequence ID" value="EFW30554.1"/>
    <property type="molecule type" value="Genomic_DNA"/>
</dbReference>
<dbReference type="GO" id="GO:0004332">
    <property type="term" value="F:fructose-bisphosphate aldolase activity"/>
    <property type="evidence" value="ECO:0007669"/>
    <property type="project" value="UniProtKB-EC"/>
</dbReference>
<comment type="similarity">
    <text evidence="4">Belongs to the class II fructose-bisphosphate aldolase family.</text>
</comment>
<evidence type="ECO:0000256" key="6">
    <source>
        <dbReference type="ARBA" id="ARBA00013779"/>
    </source>
</evidence>
<dbReference type="SUPFAM" id="SSF51569">
    <property type="entry name" value="Aldolase"/>
    <property type="match status" value="1"/>
</dbReference>
<dbReference type="EC" id="4.1.2.13" evidence="5"/>
<dbReference type="PANTHER" id="PTHR30304:SF0">
    <property type="entry name" value="D-TAGATOSE-1,6-BISPHOSPHATE ALDOLASE SUBUNIT GATY-RELATED"/>
    <property type="match status" value="1"/>
</dbReference>
<evidence type="ECO:0000256" key="1">
    <source>
        <dbReference type="ARBA" id="ARBA00000441"/>
    </source>
</evidence>
<evidence type="ECO:0000256" key="5">
    <source>
        <dbReference type="ARBA" id="ARBA00013068"/>
    </source>
</evidence>
<feature type="active site" description="Proton donor" evidence="12">
    <location>
        <position position="103"/>
    </location>
</feature>
<feature type="binding site" evidence="13">
    <location>
        <position position="125"/>
    </location>
    <ligand>
        <name>Zn(2+)</name>
        <dbReference type="ChEBI" id="CHEBI:29105"/>
        <label>2</label>
    </ligand>
</feature>
<dbReference type="GO" id="GO:0008270">
    <property type="term" value="F:zinc ion binding"/>
    <property type="evidence" value="ECO:0007669"/>
    <property type="project" value="InterPro"/>
</dbReference>
<evidence type="ECO:0000256" key="9">
    <source>
        <dbReference type="ARBA" id="ARBA00023152"/>
    </source>
</evidence>
<dbReference type="InterPro" id="IPR013785">
    <property type="entry name" value="Aldolase_TIM"/>
</dbReference>
<evidence type="ECO:0000256" key="8">
    <source>
        <dbReference type="ARBA" id="ARBA00022833"/>
    </source>
</evidence>
<keyword evidence="8 13" id="KW-0862">Zinc</keyword>
<name>E7MZP0_9FIRM</name>
<keyword evidence="9" id="KW-0324">Glycolysis</keyword>
<dbReference type="PANTHER" id="PTHR30304">
    <property type="entry name" value="D-TAGATOSE-1,6-BISPHOSPHATE ALDOLASE"/>
    <property type="match status" value="1"/>
</dbReference>
<dbReference type="InterPro" id="IPR011289">
    <property type="entry name" value="Fruc_bis_ald_class-2"/>
</dbReference>
<evidence type="ECO:0000313" key="15">
    <source>
        <dbReference type="Proteomes" id="UP000004633"/>
    </source>
</evidence>
<comment type="pathway">
    <text evidence="3">Carbohydrate degradation; glycolysis; D-glyceraldehyde 3-phosphate and glycerone phosphate from D-glucose: step 4/4.</text>
</comment>
<feature type="binding site" evidence="13">
    <location>
        <position position="244"/>
    </location>
    <ligand>
        <name>Zn(2+)</name>
        <dbReference type="ChEBI" id="CHEBI:29105"/>
        <label>1</label>
        <note>catalytic</note>
    </ligand>
</feature>
<comment type="cofactor">
    <cofactor evidence="13">
        <name>Zn(2+)</name>
        <dbReference type="ChEBI" id="CHEBI:29105"/>
    </cofactor>
    <text evidence="13">Binds 2 Zn(2+) ions per subunit. One is catalytic and the other provides a structural contribution.</text>
</comment>
<dbReference type="PIRSF" id="PIRSF001359">
    <property type="entry name" value="F_bP_aldolase_II"/>
    <property type="match status" value="1"/>
</dbReference>
<evidence type="ECO:0000256" key="3">
    <source>
        <dbReference type="ARBA" id="ARBA00004714"/>
    </source>
</evidence>
<dbReference type="GO" id="GO:0006096">
    <property type="term" value="P:glycolytic process"/>
    <property type="evidence" value="ECO:0007669"/>
    <property type="project" value="UniProtKB-KW"/>
</dbReference>
<dbReference type="Pfam" id="PF01116">
    <property type="entry name" value="F_bP_aldolase"/>
    <property type="match status" value="1"/>
</dbReference>
<evidence type="ECO:0000256" key="10">
    <source>
        <dbReference type="ARBA" id="ARBA00023239"/>
    </source>
</evidence>
<keyword evidence="15" id="KW-1185">Reference proteome</keyword>
<keyword evidence="10 14" id="KW-0456">Lyase</keyword>
<dbReference type="InterPro" id="IPR000771">
    <property type="entry name" value="FBA_II"/>
</dbReference>